<organism evidence="1 2">
    <name type="scientific">Gordonia spumicola</name>
    <dbReference type="NCBI Taxonomy" id="589161"/>
    <lineage>
        <taxon>Bacteria</taxon>
        <taxon>Bacillati</taxon>
        <taxon>Actinomycetota</taxon>
        <taxon>Actinomycetes</taxon>
        <taxon>Mycobacteriales</taxon>
        <taxon>Gordoniaceae</taxon>
        <taxon>Gordonia</taxon>
    </lineage>
</organism>
<comment type="caution">
    <text evidence="1">The sequence shown here is derived from an EMBL/GenBank/DDBJ whole genome shotgun (WGS) entry which is preliminary data.</text>
</comment>
<sequence length="179" mass="19358">MKYALTENGPFHNLSQYLRSRLSNVGVPMSLVAAVARLSGADGPLEAAYVEYRTSDDGAEFRIVWVNEGTIGEVRGSSADDCWSGFTSLRDEPDDRLITGWVARLGQSECVEFAGSPRVGIDSWEQNVSVLAPVKVVVAGREVMVPEFDSSGFGRNELDDLDELIDRVLGSLRTVGGSA</sequence>
<accession>A0A7I9V2R4</accession>
<dbReference type="EMBL" id="BJOV01000001">
    <property type="protein sequence ID" value="GED99695.1"/>
    <property type="molecule type" value="Genomic_DNA"/>
</dbReference>
<dbReference type="RefSeq" id="WP_161893664.1">
    <property type="nucleotide sequence ID" value="NZ_BJOV01000001.1"/>
</dbReference>
<evidence type="ECO:0000313" key="2">
    <source>
        <dbReference type="Proteomes" id="UP000444960"/>
    </source>
</evidence>
<evidence type="ECO:0000313" key="1">
    <source>
        <dbReference type="EMBL" id="GED99695.1"/>
    </source>
</evidence>
<protein>
    <submittedName>
        <fullName evidence="1">Uncharacterized protein</fullName>
    </submittedName>
</protein>
<proteinExistence type="predicted"/>
<dbReference type="Proteomes" id="UP000444960">
    <property type="component" value="Unassembled WGS sequence"/>
</dbReference>
<keyword evidence="2" id="KW-1185">Reference proteome</keyword>
<gene>
    <name evidence="1" type="ORF">nbrc107696_01420</name>
</gene>
<reference evidence="2" key="1">
    <citation type="submission" date="2019-06" db="EMBL/GenBank/DDBJ databases">
        <title>Gordonia isolated from sludge of a wastewater treatment plant.</title>
        <authorList>
            <person name="Tamura T."/>
            <person name="Aoyama K."/>
            <person name="Kang Y."/>
            <person name="Saito S."/>
            <person name="Akiyama N."/>
            <person name="Yazawa K."/>
            <person name="Gonoi T."/>
            <person name="Mikami Y."/>
        </authorList>
    </citation>
    <scope>NUCLEOTIDE SEQUENCE [LARGE SCALE GENOMIC DNA]</scope>
    <source>
        <strain evidence="2">NBRC 107696</strain>
    </source>
</reference>
<name>A0A7I9V2R4_9ACTN</name>
<dbReference type="AlphaFoldDB" id="A0A7I9V2R4"/>